<proteinExistence type="predicted"/>
<protein>
    <submittedName>
        <fullName evidence="1">Uncharacterized protein</fullName>
    </submittedName>
</protein>
<accession>A0A6C0E1N5</accession>
<organism evidence="1">
    <name type="scientific">viral metagenome</name>
    <dbReference type="NCBI Taxonomy" id="1070528"/>
    <lineage>
        <taxon>unclassified sequences</taxon>
        <taxon>metagenomes</taxon>
        <taxon>organismal metagenomes</taxon>
    </lineage>
</organism>
<sequence>MQNDFINIIEQCQNINNTTVVEHNFTDAVAETLYEKIVFFESEYFIENQPLNGDLIIGFKSTCDLELEIIITVDGNTKVFTQKLKKDIFDYPVCNIIPIVFSDINIKLTLPKDEKLYILGAILNCDYGKQLLQKIIKSYTLDNNFPILYYNNCNSSDKDIITFPLICKEQYKKQKSKDLSDLIEQELLEVSMNPDRLRWFLSIDQQKKYLK</sequence>
<evidence type="ECO:0000313" key="1">
    <source>
        <dbReference type="EMBL" id="QHT22521.1"/>
    </source>
</evidence>
<reference evidence="1" key="1">
    <citation type="journal article" date="2020" name="Nature">
        <title>Giant virus diversity and host interactions through global metagenomics.</title>
        <authorList>
            <person name="Schulz F."/>
            <person name="Roux S."/>
            <person name="Paez-Espino D."/>
            <person name="Jungbluth S."/>
            <person name="Walsh D.A."/>
            <person name="Denef V.J."/>
            <person name="McMahon K.D."/>
            <person name="Konstantinidis K.T."/>
            <person name="Eloe-Fadrosh E.A."/>
            <person name="Kyrpides N.C."/>
            <person name="Woyke T."/>
        </authorList>
    </citation>
    <scope>NUCLEOTIDE SEQUENCE</scope>
    <source>
        <strain evidence="1">GVMAG-M-3300023179-111</strain>
    </source>
</reference>
<dbReference type="AlphaFoldDB" id="A0A6C0E1N5"/>
<dbReference type="EMBL" id="MN739711">
    <property type="protein sequence ID" value="QHT22521.1"/>
    <property type="molecule type" value="Genomic_DNA"/>
</dbReference>
<name>A0A6C0E1N5_9ZZZZ</name>